<evidence type="ECO:0000313" key="3">
    <source>
        <dbReference type="Proteomes" id="UP000283210"/>
    </source>
</evidence>
<protein>
    <submittedName>
        <fullName evidence="2">Uncharacterized protein</fullName>
    </submittedName>
</protein>
<feature type="region of interest" description="Disordered" evidence="1">
    <location>
        <begin position="33"/>
        <end position="52"/>
    </location>
</feature>
<reference evidence="2 3" key="2">
    <citation type="submission" date="2019-01" db="EMBL/GenBank/DDBJ databases">
        <title>A chromosome length genome reference of the Java medaka (oryzias javanicus).</title>
        <authorList>
            <person name="Herpin A."/>
            <person name="Takehana Y."/>
            <person name="Naruse K."/>
            <person name="Ansai S."/>
            <person name="Kawaguchi M."/>
        </authorList>
    </citation>
    <scope>NUCLEOTIDE SEQUENCE [LARGE SCALE GENOMIC DNA]</scope>
    <source>
        <strain evidence="2">RS831</strain>
        <tissue evidence="2">Whole body</tissue>
    </source>
</reference>
<keyword evidence="3" id="KW-1185">Reference proteome</keyword>
<feature type="region of interest" description="Disordered" evidence="1">
    <location>
        <begin position="168"/>
        <end position="192"/>
    </location>
</feature>
<evidence type="ECO:0000313" key="2">
    <source>
        <dbReference type="EMBL" id="RVE59485.1"/>
    </source>
</evidence>
<name>A0A3S2P7M6_ORYJA</name>
<reference evidence="2 3" key="1">
    <citation type="submission" date="2018-11" db="EMBL/GenBank/DDBJ databases">
        <authorList>
            <person name="Lopez-Roques C."/>
            <person name="Donnadieu C."/>
            <person name="Bouchez O."/>
            <person name="Klopp C."/>
            <person name="Cabau C."/>
            <person name="Zahm M."/>
        </authorList>
    </citation>
    <scope>NUCLEOTIDE SEQUENCE [LARGE SCALE GENOMIC DNA]</scope>
    <source>
        <strain evidence="2">RS831</strain>
        <tissue evidence="2">Whole body</tissue>
    </source>
</reference>
<dbReference type="Proteomes" id="UP000283210">
    <property type="component" value="Chromosome 19"/>
</dbReference>
<proteinExistence type="predicted"/>
<sequence length="192" mass="21644">MDSSGSSGALEEDRQQAMSQRIRELENELAALKASAADSERPSTSFGATGGAVPRHTDSVVYVQQDRKMPPFSGRLDAVDALSLDEWIEQMRDFSQTRGRTEKERAQIVYDHLEGAARTEIKYLPSTQRERAECIFTVLREVYGCMHTRLSLQRRFYNRKQLDAENIAPRPNPKTIGNACQPGEPDIGGRLW</sequence>
<gene>
    <name evidence="2" type="ORF">OJAV_G00188950</name>
</gene>
<accession>A0A3S2P7M6</accession>
<feature type="region of interest" description="Disordered" evidence="1">
    <location>
        <begin position="1"/>
        <end position="23"/>
    </location>
</feature>
<dbReference type="AlphaFoldDB" id="A0A3S2P7M6"/>
<feature type="compositionally biased region" description="Basic and acidic residues" evidence="1">
    <location>
        <begin position="11"/>
        <end position="23"/>
    </location>
</feature>
<organism evidence="2 3">
    <name type="scientific">Oryzias javanicus</name>
    <name type="common">Javanese ricefish</name>
    <name type="synonym">Aplocheilus javanicus</name>
    <dbReference type="NCBI Taxonomy" id="123683"/>
    <lineage>
        <taxon>Eukaryota</taxon>
        <taxon>Metazoa</taxon>
        <taxon>Chordata</taxon>
        <taxon>Craniata</taxon>
        <taxon>Vertebrata</taxon>
        <taxon>Euteleostomi</taxon>
        <taxon>Actinopterygii</taxon>
        <taxon>Neopterygii</taxon>
        <taxon>Teleostei</taxon>
        <taxon>Neoteleostei</taxon>
        <taxon>Acanthomorphata</taxon>
        <taxon>Ovalentaria</taxon>
        <taxon>Atherinomorphae</taxon>
        <taxon>Beloniformes</taxon>
        <taxon>Adrianichthyidae</taxon>
        <taxon>Oryziinae</taxon>
        <taxon>Oryzias</taxon>
    </lineage>
</organism>
<dbReference type="EMBL" id="CM012455">
    <property type="protein sequence ID" value="RVE59485.1"/>
    <property type="molecule type" value="Genomic_DNA"/>
</dbReference>
<evidence type="ECO:0000256" key="1">
    <source>
        <dbReference type="SAM" id="MobiDB-lite"/>
    </source>
</evidence>
<dbReference type="OrthoDB" id="10065209at2759"/>